<dbReference type="PANTHER" id="PTHR46401:SF8">
    <property type="entry name" value="BLL6006 PROTEIN"/>
    <property type="match status" value="1"/>
</dbReference>
<dbReference type="GO" id="GO:0016757">
    <property type="term" value="F:glycosyltransferase activity"/>
    <property type="evidence" value="ECO:0007669"/>
    <property type="project" value="InterPro"/>
</dbReference>
<evidence type="ECO:0000256" key="1">
    <source>
        <dbReference type="SAM" id="MobiDB-lite"/>
    </source>
</evidence>
<proteinExistence type="predicted"/>
<dbReference type="Proteomes" id="UP000321746">
    <property type="component" value="Unassembled WGS sequence"/>
</dbReference>
<dbReference type="SUPFAM" id="SSF53756">
    <property type="entry name" value="UDP-Glycosyltransferase/glycogen phosphorylase"/>
    <property type="match status" value="1"/>
</dbReference>
<evidence type="ECO:0000313" key="3">
    <source>
        <dbReference type="EMBL" id="GEN62600.1"/>
    </source>
</evidence>
<dbReference type="AlphaFoldDB" id="A0A511XI30"/>
<dbReference type="CDD" id="cd03809">
    <property type="entry name" value="GT4_MtfB-like"/>
    <property type="match status" value="1"/>
</dbReference>
<reference evidence="3 4" key="1">
    <citation type="submission" date="2019-07" db="EMBL/GenBank/DDBJ databases">
        <title>Whole genome shotgun sequence of Acetobacter oeni NBRC 105207.</title>
        <authorList>
            <person name="Hosoyama A."/>
            <person name="Uohara A."/>
            <person name="Ohji S."/>
            <person name="Ichikawa N."/>
        </authorList>
    </citation>
    <scope>NUCLEOTIDE SEQUENCE [LARGE SCALE GENOMIC DNA]</scope>
    <source>
        <strain evidence="3 4">NBRC 105207</strain>
    </source>
</reference>
<dbReference type="InterPro" id="IPR001296">
    <property type="entry name" value="Glyco_trans_1"/>
</dbReference>
<feature type="region of interest" description="Disordered" evidence="1">
    <location>
        <begin position="32"/>
        <end position="58"/>
    </location>
</feature>
<protein>
    <recommendedName>
        <fullName evidence="2">Glycosyl transferase family 1 domain-containing protein</fullName>
    </recommendedName>
</protein>
<evidence type="ECO:0000313" key="4">
    <source>
        <dbReference type="Proteomes" id="UP000321746"/>
    </source>
</evidence>
<dbReference type="PANTHER" id="PTHR46401">
    <property type="entry name" value="GLYCOSYLTRANSFERASE WBBK-RELATED"/>
    <property type="match status" value="1"/>
</dbReference>
<dbReference type="EMBL" id="BJYG01000007">
    <property type="protein sequence ID" value="GEN62600.1"/>
    <property type="molecule type" value="Genomic_DNA"/>
</dbReference>
<accession>A0A511XI30</accession>
<organism evidence="3 4">
    <name type="scientific">Acetobacter oeni</name>
    <dbReference type="NCBI Taxonomy" id="304077"/>
    <lineage>
        <taxon>Bacteria</taxon>
        <taxon>Pseudomonadati</taxon>
        <taxon>Pseudomonadota</taxon>
        <taxon>Alphaproteobacteria</taxon>
        <taxon>Acetobacterales</taxon>
        <taxon>Acetobacteraceae</taxon>
        <taxon>Acetobacter</taxon>
    </lineage>
</organism>
<gene>
    <name evidence="3" type="ORF">AOE01nite_08240</name>
</gene>
<evidence type="ECO:0000259" key="2">
    <source>
        <dbReference type="Pfam" id="PF00534"/>
    </source>
</evidence>
<dbReference type="Gene3D" id="3.40.50.2000">
    <property type="entry name" value="Glycogen Phosphorylase B"/>
    <property type="match status" value="1"/>
</dbReference>
<comment type="caution">
    <text evidence="3">The sequence shown here is derived from an EMBL/GenBank/DDBJ whole genome shotgun (WGS) entry which is preliminary data.</text>
</comment>
<dbReference type="Pfam" id="PF00534">
    <property type="entry name" value="Glycos_transf_1"/>
    <property type="match status" value="1"/>
</dbReference>
<feature type="compositionally biased region" description="Polar residues" evidence="1">
    <location>
        <begin position="40"/>
        <end position="58"/>
    </location>
</feature>
<sequence>MPSDISGPLLAVCVSQIRVLRQLRRHWREQRADSVPENLQPLSATDSVSSTDIHPQQQTSADINFSPRDIFLILGAAWADPHFGERLQVIRKRHGLRPVVLLYDLIPARRPEWCAHSLVRDFRHWLDTTLPQCSHMLAISTATARDVARYASEAGLHLAGSVRTIPLGTGFGLAAENTSSGMVESGLTVGLPRAGTYVLFVSTLEARKNHALLFRVWRRLIQELGRENVPTLVFAGRVGWLVADLMQQLDNTEWLDGKIRLLRDPGDTELRQLYRGCMFTVFPSLFEGWGLPVTESLMLGRPCIASNSTSIPEAGGKFARYFDPENTRDATAVIREIITSPETLAEWRKQVETNFPRVPWEDTADAILDACARAHAPEGSQKNATNAEEPVT</sequence>
<name>A0A511XI30_9PROT</name>
<feature type="domain" description="Glycosyl transferase family 1" evidence="2">
    <location>
        <begin position="196"/>
        <end position="350"/>
    </location>
</feature>
<keyword evidence="4" id="KW-1185">Reference proteome</keyword>